<feature type="DNA-binding region" description="H-T-H motif" evidence="4">
    <location>
        <begin position="34"/>
        <end position="53"/>
    </location>
</feature>
<dbReference type="PRINTS" id="PR00455">
    <property type="entry name" value="HTHTETR"/>
</dbReference>
<dbReference type="PANTHER" id="PTHR30055:SF234">
    <property type="entry name" value="HTH-TYPE TRANSCRIPTIONAL REGULATOR BETI"/>
    <property type="match status" value="1"/>
</dbReference>
<dbReference type="Pfam" id="PF00440">
    <property type="entry name" value="TetR_N"/>
    <property type="match status" value="1"/>
</dbReference>
<dbReference type="EMBL" id="RWKA01000003">
    <property type="protein sequence ID" value="TGB45004.1"/>
    <property type="molecule type" value="Genomic_DNA"/>
</dbReference>
<dbReference type="Pfam" id="PF21597">
    <property type="entry name" value="TetR_C_43"/>
    <property type="match status" value="1"/>
</dbReference>
<dbReference type="GeneID" id="98803243"/>
<dbReference type="RefSeq" id="WP_055116061.1">
    <property type="nucleotide sequence ID" value="NZ_JACKTU010000024.1"/>
</dbReference>
<keyword evidence="6" id="KW-1185">Reference proteome</keyword>
<sequence>MPAQRALRADARRNREKLLDAAKAEFQERGLGAPLEAIAARAGVSIGTLYNRFATREDLIDAALPALLAETLADLSERALSADSAWDRFATFMFGLCDLQACDRAFSDAVCTSRYASPAIEQICQASLELGSRLIAGAQADGSLRADVTVDDLFTALWLNACLSDHGGPDAAAVARRQIALLLDGLRATAATPLPAGAAQAAAVAACLMQS</sequence>
<proteinExistence type="predicted"/>
<evidence type="ECO:0000256" key="2">
    <source>
        <dbReference type="ARBA" id="ARBA00023125"/>
    </source>
</evidence>
<accession>A0A1X2AKQ9</accession>
<reference evidence="5 6" key="1">
    <citation type="submission" date="2018-12" db="EMBL/GenBank/DDBJ databases">
        <title>Draft genome sequences of Mycolicibacterium peregrinum isolated from a pig with lymphadenitis and from soil on the same Japanese pig farm.</title>
        <authorList>
            <person name="Komatsu T."/>
            <person name="Ohya K."/>
            <person name="Sawai K."/>
            <person name="Odoi J.O."/>
            <person name="Otsu K."/>
            <person name="Ota A."/>
            <person name="Ito T."/>
            <person name="Kawai M."/>
            <person name="Maruyama F."/>
        </authorList>
    </citation>
    <scope>NUCLEOTIDE SEQUENCE [LARGE SCALE GENOMIC DNA]</scope>
    <source>
        <strain evidence="5 6">138</strain>
    </source>
</reference>
<dbReference type="InterPro" id="IPR036271">
    <property type="entry name" value="Tet_transcr_reg_TetR-rel_C_sf"/>
</dbReference>
<dbReference type="Proteomes" id="UP000297792">
    <property type="component" value="Unassembled WGS sequence"/>
</dbReference>
<comment type="caution">
    <text evidence="5">The sequence shown here is derived from an EMBL/GenBank/DDBJ whole genome shotgun (WGS) entry which is preliminary data.</text>
</comment>
<evidence type="ECO:0000313" key="6">
    <source>
        <dbReference type="Proteomes" id="UP000297792"/>
    </source>
</evidence>
<dbReference type="InterPro" id="IPR001647">
    <property type="entry name" value="HTH_TetR"/>
</dbReference>
<dbReference type="InterPro" id="IPR009057">
    <property type="entry name" value="Homeodomain-like_sf"/>
</dbReference>
<keyword evidence="1" id="KW-0805">Transcription regulation</keyword>
<dbReference type="PANTHER" id="PTHR30055">
    <property type="entry name" value="HTH-TYPE TRANSCRIPTIONAL REGULATOR RUTR"/>
    <property type="match status" value="1"/>
</dbReference>
<evidence type="ECO:0000256" key="4">
    <source>
        <dbReference type="PROSITE-ProRule" id="PRU00335"/>
    </source>
</evidence>
<dbReference type="OrthoDB" id="9795011at2"/>
<name>A0A1X2AKQ9_MYCPR</name>
<dbReference type="Gene3D" id="1.10.357.10">
    <property type="entry name" value="Tetracycline Repressor, domain 2"/>
    <property type="match status" value="1"/>
</dbReference>
<evidence type="ECO:0000256" key="3">
    <source>
        <dbReference type="ARBA" id="ARBA00023163"/>
    </source>
</evidence>
<protein>
    <submittedName>
        <fullName evidence="5">TetR/AcrR family transcriptional regulator</fullName>
    </submittedName>
</protein>
<evidence type="ECO:0000256" key="1">
    <source>
        <dbReference type="ARBA" id="ARBA00023015"/>
    </source>
</evidence>
<dbReference type="InterPro" id="IPR050109">
    <property type="entry name" value="HTH-type_TetR-like_transc_reg"/>
</dbReference>
<dbReference type="GO" id="GO:0000976">
    <property type="term" value="F:transcription cis-regulatory region binding"/>
    <property type="evidence" value="ECO:0007669"/>
    <property type="project" value="TreeGrafter"/>
</dbReference>
<dbReference type="PROSITE" id="PS50977">
    <property type="entry name" value="HTH_TETR_2"/>
    <property type="match status" value="1"/>
</dbReference>
<dbReference type="SUPFAM" id="SSF46689">
    <property type="entry name" value="Homeodomain-like"/>
    <property type="match status" value="1"/>
</dbReference>
<evidence type="ECO:0000313" key="5">
    <source>
        <dbReference type="EMBL" id="TGB45004.1"/>
    </source>
</evidence>
<dbReference type="InterPro" id="IPR049445">
    <property type="entry name" value="TetR_SbtR-like_C"/>
</dbReference>
<keyword evidence="3" id="KW-0804">Transcription</keyword>
<keyword evidence="2 4" id="KW-0238">DNA-binding</keyword>
<gene>
    <name evidence="5" type="ORF">EJD98_05800</name>
</gene>
<dbReference type="GO" id="GO:0003700">
    <property type="term" value="F:DNA-binding transcription factor activity"/>
    <property type="evidence" value="ECO:0007669"/>
    <property type="project" value="TreeGrafter"/>
</dbReference>
<dbReference type="SUPFAM" id="SSF48498">
    <property type="entry name" value="Tetracyclin repressor-like, C-terminal domain"/>
    <property type="match status" value="1"/>
</dbReference>
<organism evidence="5 6">
    <name type="scientific">Mycolicibacterium peregrinum</name>
    <name type="common">Mycobacterium peregrinum</name>
    <dbReference type="NCBI Taxonomy" id="43304"/>
    <lineage>
        <taxon>Bacteria</taxon>
        <taxon>Bacillati</taxon>
        <taxon>Actinomycetota</taxon>
        <taxon>Actinomycetes</taxon>
        <taxon>Mycobacteriales</taxon>
        <taxon>Mycobacteriaceae</taxon>
        <taxon>Mycolicibacterium</taxon>
    </lineage>
</organism>
<dbReference type="AlphaFoldDB" id="A0A1X2AKQ9"/>